<dbReference type="EMBL" id="LAZR01034302">
    <property type="protein sequence ID" value="KKL45678.1"/>
    <property type="molecule type" value="Genomic_DNA"/>
</dbReference>
<dbReference type="AlphaFoldDB" id="A0A0F9C8H1"/>
<reference evidence="1" key="1">
    <citation type="journal article" date="2015" name="Nature">
        <title>Complex archaea that bridge the gap between prokaryotes and eukaryotes.</title>
        <authorList>
            <person name="Spang A."/>
            <person name="Saw J.H."/>
            <person name="Jorgensen S.L."/>
            <person name="Zaremba-Niedzwiedzka K."/>
            <person name="Martijn J."/>
            <person name="Lind A.E."/>
            <person name="van Eijk R."/>
            <person name="Schleper C."/>
            <person name="Guy L."/>
            <person name="Ettema T.J."/>
        </authorList>
    </citation>
    <scope>NUCLEOTIDE SEQUENCE</scope>
</reference>
<comment type="caution">
    <text evidence="1">The sequence shown here is derived from an EMBL/GenBank/DDBJ whole genome shotgun (WGS) entry which is preliminary data.</text>
</comment>
<name>A0A0F9C8H1_9ZZZZ</name>
<sequence length="54" mass="6246">MANMGYCRFQNTLTDLRDCKDNLFAEDLSVEEVKARERLVAICAEIMEEWGETS</sequence>
<protein>
    <recommendedName>
        <fullName evidence="2">Resolvase/invertase-type recombinase catalytic domain-containing protein</fullName>
    </recommendedName>
</protein>
<gene>
    <name evidence="1" type="ORF">LCGC14_2353220</name>
</gene>
<evidence type="ECO:0008006" key="2">
    <source>
        <dbReference type="Google" id="ProtNLM"/>
    </source>
</evidence>
<accession>A0A0F9C8H1</accession>
<evidence type="ECO:0000313" key="1">
    <source>
        <dbReference type="EMBL" id="KKL45678.1"/>
    </source>
</evidence>
<proteinExistence type="predicted"/>
<organism evidence="1">
    <name type="scientific">marine sediment metagenome</name>
    <dbReference type="NCBI Taxonomy" id="412755"/>
    <lineage>
        <taxon>unclassified sequences</taxon>
        <taxon>metagenomes</taxon>
        <taxon>ecological metagenomes</taxon>
    </lineage>
</organism>